<accession>A0A4Y2SHA3</accession>
<dbReference type="EMBL" id="BGPR01021371">
    <property type="protein sequence ID" value="GBN86595.1"/>
    <property type="molecule type" value="Genomic_DNA"/>
</dbReference>
<dbReference type="AlphaFoldDB" id="A0A4Y2SHA3"/>
<proteinExistence type="predicted"/>
<dbReference type="OrthoDB" id="6511067at2759"/>
<comment type="caution">
    <text evidence="1">The sequence shown here is derived from an EMBL/GenBank/DDBJ whole genome shotgun (WGS) entry which is preliminary data.</text>
</comment>
<gene>
    <name evidence="1" type="ORF">AVEN_117673_1</name>
</gene>
<name>A0A4Y2SHA3_ARAVE</name>
<organism evidence="1 2">
    <name type="scientific">Araneus ventricosus</name>
    <name type="common">Orbweaver spider</name>
    <name type="synonym">Epeira ventricosa</name>
    <dbReference type="NCBI Taxonomy" id="182803"/>
    <lineage>
        <taxon>Eukaryota</taxon>
        <taxon>Metazoa</taxon>
        <taxon>Ecdysozoa</taxon>
        <taxon>Arthropoda</taxon>
        <taxon>Chelicerata</taxon>
        <taxon>Arachnida</taxon>
        <taxon>Araneae</taxon>
        <taxon>Araneomorphae</taxon>
        <taxon>Entelegynae</taxon>
        <taxon>Araneoidea</taxon>
        <taxon>Araneidae</taxon>
        <taxon>Araneus</taxon>
    </lineage>
</organism>
<reference evidence="1 2" key="1">
    <citation type="journal article" date="2019" name="Sci. Rep.">
        <title>Orb-weaving spider Araneus ventricosus genome elucidates the spidroin gene catalogue.</title>
        <authorList>
            <person name="Kono N."/>
            <person name="Nakamura H."/>
            <person name="Ohtoshi R."/>
            <person name="Moran D.A.P."/>
            <person name="Shinohara A."/>
            <person name="Yoshida Y."/>
            <person name="Fujiwara M."/>
            <person name="Mori M."/>
            <person name="Tomita M."/>
            <person name="Arakawa K."/>
        </authorList>
    </citation>
    <scope>NUCLEOTIDE SEQUENCE [LARGE SCALE GENOMIC DNA]</scope>
</reference>
<evidence type="ECO:0000313" key="2">
    <source>
        <dbReference type="Proteomes" id="UP000499080"/>
    </source>
</evidence>
<evidence type="ECO:0000313" key="1">
    <source>
        <dbReference type="EMBL" id="GBN86595.1"/>
    </source>
</evidence>
<protein>
    <submittedName>
        <fullName evidence="1">Uncharacterized protein</fullName>
    </submittedName>
</protein>
<sequence length="138" mass="15631">MTRTIPELAALTKLPHHTSRRTFAPLRMISRATGPIHDGSSVESCGKIENEIKNTNVNKCSLEESLKLLTVKAEELSKLDLQIEELLDSDSFEVEFEASQDYAERINVWKFGAERKLNELTGSREPLNDNKHVVRLPN</sequence>
<keyword evidence="2" id="KW-1185">Reference proteome</keyword>
<dbReference type="Proteomes" id="UP000499080">
    <property type="component" value="Unassembled WGS sequence"/>
</dbReference>